<protein>
    <submittedName>
        <fullName evidence="2">YfhO family protein</fullName>
    </submittedName>
</protein>
<feature type="transmembrane region" description="Helical" evidence="1">
    <location>
        <begin position="113"/>
        <end position="132"/>
    </location>
</feature>
<sequence length="880" mass="101118">MTEIKTKKLFYKNKMILYPLAAFLIPIAVMAGVYATQGIYWGSDRSLLASDAFAQFSNFHASFNNVLHGKQSIFYTWNSSLGLNYYALISYYLSGIFTPLVFFFKNEAIPDALYFLTLLKIGLAGLSFWYFAKHTYRFSPILKVAFSNCYALMSFITAQSELIMWLDAFIYLPLIFLGIHKIMEGKNPTLLFVSYFLLFVSNFYFGFMVGLLSFLYFWAKASTDWKTYKKSIPRYLITSFLAGIASMIMILPTVLDIRSNGEKLNKIAWVKTEATAFWDLIAKNMVGSYDGTKYGSIPFIYIGLVPLVLCLFYFFTKKVPRRNKLAYGSIMIFIIISFYYNPLNLFWHGLHAPNMFLFRFAFTFSFMVIVLAGYGLELLTKADSHLYNRIIIGLIAFMLVFYFTKGTTNYTYITISQLVATLIFLSVYLVTFYFYFKSSRKHSNIRRQHFIMTILALVMLGEVVTNTSWMIQGIRKDWNYASRVLYSGPYSDIESLVQQTKKVEEDSFYRMESMEPVTANDGINYGYSGVSTFTSIRNRNTNSFLNSLGYRSRGTNQNIRYDNNTLIMDSLLGIRYNISKSKTLKFGFKEFDKNNTLKMYQNDYANSLGMMAPRSLYKYKPKENAFLDNQASLLSTLSGNKLNLFTHSFPEVVSTTNTKIEEKDNITSFKELEFNKAKEITYKLTVPANKQAYLSLQPTNFADLKSGTAEITVGTHKQKTRMSATGQYYDLGFYDEAKTIEFTVSFFGTANLDVFTPKVIFLNNEEYAEAFNKMKPSQVPFQVKGRKAKASVNVPEGREVLFTTIPYDKGWKAYVDGKKTDIKPLDKAFITLDLKPGKHEIELVFLPYGFITGVACFIISVGLFILYLYWLKISTKKTRH</sequence>
<keyword evidence="1" id="KW-0472">Membrane</keyword>
<feature type="transmembrane region" description="Helical" evidence="1">
    <location>
        <begin position="85"/>
        <end position="104"/>
    </location>
</feature>
<accession>A0ABT5WZW9</accession>
<feature type="transmembrane region" description="Helical" evidence="1">
    <location>
        <begin position="356"/>
        <end position="374"/>
    </location>
</feature>
<dbReference type="PANTHER" id="PTHR38454:SF1">
    <property type="entry name" value="INTEGRAL MEMBRANE PROTEIN"/>
    <property type="match status" value="1"/>
</dbReference>
<feature type="transmembrane region" description="Helical" evidence="1">
    <location>
        <begin position="448"/>
        <end position="471"/>
    </location>
</feature>
<dbReference type="Proteomes" id="UP001147148">
    <property type="component" value="Unassembled WGS sequence"/>
</dbReference>
<feature type="transmembrane region" description="Helical" evidence="1">
    <location>
        <begin position="410"/>
        <end position="436"/>
    </location>
</feature>
<feature type="transmembrane region" description="Helical" evidence="1">
    <location>
        <begin position="138"/>
        <end position="156"/>
    </location>
</feature>
<comment type="caution">
    <text evidence="2">The sequence shown here is derived from an EMBL/GenBank/DDBJ whole genome shotgun (WGS) entry which is preliminary data.</text>
</comment>
<keyword evidence="3" id="KW-1185">Reference proteome</keyword>
<feature type="transmembrane region" description="Helical" evidence="1">
    <location>
        <begin position="15"/>
        <end position="35"/>
    </location>
</feature>
<dbReference type="Pfam" id="PF09586">
    <property type="entry name" value="YfhO"/>
    <property type="match status" value="1"/>
</dbReference>
<dbReference type="EMBL" id="JAPDSH010000002">
    <property type="protein sequence ID" value="MDF0479303.1"/>
    <property type="molecule type" value="Genomic_DNA"/>
</dbReference>
<feature type="transmembrane region" description="Helical" evidence="1">
    <location>
        <begin position="327"/>
        <end position="350"/>
    </location>
</feature>
<feature type="transmembrane region" description="Helical" evidence="1">
    <location>
        <begin position="195"/>
        <end position="219"/>
    </location>
</feature>
<gene>
    <name evidence="2" type="ORF">OL233_03285</name>
</gene>
<feature type="transmembrane region" description="Helical" evidence="1">
    <location>
        <begin position="235"/>
        <end position="255"/>
    </location>
</feature>
<proteinExistence type="predicted"/>
<organism evidence="2 3">
    <name type="scientific">Vagococcus proximus</name>
    <dbReference type="NCBI Taxonomy" id="2991417"/>
    <lineage>
        <taxon>Bacteria</taxon>
        <taxon>Bacillati</taxon>
        <taxon>Bacillota</taxon>
        <taxon>Bacilli</taxon>
        <taxon>Lactobacillales</taxon>
        <taxon>Enterococcaceae</taxon>
        <taxon>Vagococcus</taxon>
    </lineage>
</organism>
<feature type="transmembrane region" description="Helical" evidence="1">
    <location>
        <begin position="294"/>
        <end position="315"/>
    </location>
</feature>
<feature type="transmembrane region" description="Helical" evidence="1">
    <location>
        <begin position="386"/>
        <end position="404"/>
    </location>
</feature>
<feature type="transmembrane region" description="Helical" evidence="1">
    <location>
        <begin position="845"/>
        <end position="870"/>
    </location>
</feature>
<name>A0ABT5WZW9_9ENTE</name>
<dbReference type="PANTHER" id="PTHR38454">
    <property type="entry name" value="INTEGRAL MEMBRANE PROTEIN-RELATED"/>
    <property type="match status" value="1"/>
</dbReference>
<dbReference type="InterPro" id="IPR018580">
    <property type="entry name" value="Uncharacterised_YfhO"/>
</dbReference>
<evidence type="ECO:0000256" key="1">
    <source>
        <dbReference type="SAM" id="Phobius"/>
    </source>
</evidence>
<evidence type="ECO:0000313" key="3">
    <source>
        <dbReference type="Proteomes" id="UP001147148"/>
    </source>
</evidence>
<keyword evidence="1" id="KW-0812">Transmembrane</keyword>
<evidence type="ECO:0000313" key="2">
    <source>
        <dbReference type="EMBL" id="MDF0479303.1"/>
    </source>
</evidence>
<keyword evidence="1" id="KW-1133">Transmembrane helix</keyword>
<reference evidence="2" key="1">
    <citation type="submission" date="2022-10" db="EMBL/GenBank/DDBJ databases">
        <title>Vagococcus sp. isolated from poultry meat.</title>
        <authorList>
            <person name="Johansson P."/>
            <person name="Bjorkroth J."/>
        </authorList>
    </citation>
    <scope>NUCLEOTIDE SEQUENCE</scope>
    <source>
        <strain evidence="2">PNs007</strain>
    </source>
</reference>